<evidence type="ECO:0000256" key="1">
    <source>
        <dbReference type="SAM" id="MobiDB-lite"/>
    </source>
</evidence>
<dbReference type="EMBL" id="JAHRIO010021203">
    <property type="protein sequence ID" value="MEQ2165356.1"/>
    <property type="molecule type" value="Genomic_DNA"/>
</dbReference>
<dbReference type="Proteomes" id="UP001476798">
    <property type="component" value="Unassembled WGS sequence"/>
</dbReference>
<feature type="non-terminal residue" evidence="2">
    <location>
        <position position="1"/>
    </location>
</feature>
<feature type="compositionally biased region" description="Basic and acidic residues" evidence="1">
    <location>
        <begin position="14"/>
        <end position="25"/>
    </location>
</feature>
<reference evidence="2 3" key="1">
    <citation type="submission" date="2021-06" db="EMBL/GenBank/DDBJ databases">
        <authorList>
            <person name="Palmer J.M."/>
        </authorList>
    </citation>
    <scope>NUCLEOTIDE SEQUENCE [LARGE SCALE GENOMIC DNA]</scope>
    <source>
        <strain evidence="2 3">GA_2019</strain>
        <tissue evidence="2">Muscle</tissue>
    </source>
</reference>
<sequence>LVAGYRAGNFKQKSPPEHRNNRYRAEGRSTGAYCSGITVTERLRRLCPTDPVFYWKTLHRTGKELTLLFNTACVKIQRKTQFITRLKSGAIDSQR</sequence>
<feature type="region of interest" description="Disordered" evidence="1">
    <location>
        <begin position="1"/>
        <end position="25"/>
    </location>
</feature>
<evidence type="ECO:0000313" key="3">
    <source>
        <dbReference type="Proteomes" id="UP001476798"/>
    </source>
</evidence>
<evidence type="ECO:0008006" key="4">
    <source>
        <dbReference type="Google" id="ProtNLM"/>
    </source>
</evidence>
<gene>
    <name evidence="2" type="ORF">GOODEAATRI_015997</name>
</gene>
<proteinExistence type="predicted"/>
<accession>A0ABV0N2N4</accession>
<comment type="caution">
    <text evidence="2">The sequence shown here is derived from an EMBL/GenBank/DDBJ whole genome shotgun (WGS) entry which is preliminary data.</text>
</comment>
<name>A0ABV0N2N4_9TELE</name>
<protein>
    <recommendedName>
        <fullName evidence="4">Transposase</fullName>
    </recommendedName>
</protein>
<evidence type="ECO:0000313" key="2">
    <source>
        <dbReference type="EMBL" id="MEQ2165356.1"/>
    </source>
</evidence>
<organism evidence="2 3">
    <name type="scientific">Goodea atripinnis</name>
    <dbReference type="NCBI Taxonomy" id="208336"/>
    <lineage>
        <taxon>Eukaryota</taxon>
        <taxon>Metazoa</taxon>
        <taxon>Chordata</taxon>
        <taxon>Craniata</taxon>
        <taxon>Vertebrata</taxon>
        <taxon>Euteleostomi</taxon>
        <taxon>Actinopterygii</taxon>
        <taxon>Neopterygii</taxon>
        <taxon>Teleostei</taxon>
        <taxon>Neoteleostei</taxon>
        <taxon>Acanthomorphata</taxon>
        <taxon>Ovalentaria</taxon>
        <taxon>Atherinomorphae</taxon>
        <taxon>Cyprinodontiformes</taxon>
        <taxon>Goodeidae</taxon>
        <taxon>Goodea</taxon>
    </lineage>
</organism>
<keyword evidence="3" id="KW-1185">Reference proteome</keyword>